<dbReference type="EMBL" id="DSMG01000018">
    <property type="protein sequence ID" value="HDX30163.1"/>
    <property type="molecule type" value="Genomic_DNA"/>
</dbReference>
<keyword evidence="5 6" id="KW-0472">Membrane</keyword>
<accession>A0A7C1J8H2</accession>
<evidence type="ECO:0000256" key="6">
    <source>
        <dbReference type="SAM" id="Phobius"/>
    </source>
</evidence>
<comment type="caution">
    <text evidence="7">The sequence shown here is derived from an EMBL/GenBank/DDBJ whole genome shotgun (WGS) entry which is preliminary data.</text>
</comment>
<keyword evidence="2" id="KW-1003">Cell membrane</keyword>
<organism evidence="7">
    <name type="scientific">Caldilinea aerophila</name>
    <dbReference type="NCBI Taxonomy" id="133453"/>
    <lineage>
        <taxon>Bacteria</taxon>
        <taxon>Bacillati</taxon>
        <taxon>Chloroflexota</taxon>
        <taxon>Caldilineae</taxon>
        <taxon>Caldilineales</taxon>
        <taxon>Caldilineaceae</taxon>
        <taxon>Caldilinea</taxon>
    </lineage>
</organism>
<dbReference type="CDD" id="cd16914">
    <property type="entry name" value="EcfT"/>
    <property type="match status" value="1"/>
</dbReference>
<name>A0A7C1J8H2_9CHLR</name>
<feature type="transmembrane region" description="Helical" evidence="6">
    <location>
        <begin position="62"/>
        <end position="86"/>
    </location>
</feature>
<dbReference type="GO" id="GO:0043190">
    <property type="term" value="C:ATP-binding cassette (ABC) transporter complex"/>
    <property type="evidence" value="ECO:0007669"/>
    <property type="project" value="InterPro"/>
</dbReference>
<dbReference type="InterPro" id="IPR012809">
    <property type="entry name" value="ECF_CbiQ"/>
</dbReference>
<comment type="subcellular location">
    <subcellularLocation>
        <location evidence="1">Cell membrane</location>
        <topology evidence="1">Multi-pass membrane protein</topology>
    </subcellularLocation>
</comment>
<gene>
    <name evidence="7" type="primary">cbiQ</name>
    <name evidence="7" type="ORF">ENQ20_01565</name>
</gene>
<feature type="transmembrane region" description="Helical" evidence="6">
    <location>
        <begin position="22"/>
        <end position="55"/>
    </location>
</feature>
<dbReference type="PANTHER" id="PTHR43723">
    <property type="entry name" value="COBALT TRANSPORT PROTEIN CBIQ"/>
    <property type="match status" value="1"/>
</dbReference>
<dbReference type="AlphaFoldDB" id="A0A7C1J8H2"/>
<protein>
    <submittedName>
        <fullName evidence="7">Cobalt ECF transporter T component CbiQ</fullName>
    </submittedName>
</protein>
<dbReference type="NCBIfam" id="TIGR02454">
    <property type="entry name" value="ECF_T_CbiQ"/>
    <property type="match status" value="1"/>
</dbReference>
<dbReference type="GO" id="GO:0006824">
    <property type="term" value="P:cobalt ion transport"/>
    <property type="evidence" value="ECO:0007669"/>
    <property type="project" value="InterPro"/>
</dbReference>
<dbReference type="InterPro" id="IPR003339">
    <property type="entry name" value="ABC/ECF_trnsptr_transmembrane"/>
</dbReference>
<evidence type="ECO:0000256" key="1">
    <source>
        <dbReference type="ARBA" id="ARBA00004651"/>
    </source>
</evidence>
<keyword evidence="4 6" id="KW-1133">Transmembrane helix</keyword>
<feature type="transmembrane region" description="Helical" evidence="6">
    <location>
        <begin position="142"/>
        <end position="160"/>
    </location>
</feature>
<keyword evidence="3 6" id="KW-0812">Transmembrane</keyword>
<reference evidence="7" key="1">
    <citation type="journal article" date="2020" name="mSystems">
        <title>Genome- and Community-Level Interaction Insights into Carbon Utilization and Element Cycling Functions of Hydrothermarchaeota in Hydrothermal Sediment.</title>
        <authorList>
            <person name="Zhou Z."/>
            <person name="Liu Y."/>
            <person name="Xu W."/>
            <person name="Pan J."/>
            <person name="Luo Z.H."/>
            <person name="Li M."/>
        </authorList>
    </citation>
    <scope>NUCLEOTIDE SEQUENCE [LARGE SCALE GENOMIC DNA]</scope>
    <source>
        <strain evidence="7">SpSt-289</strain>
    </source>
</reference>
<proteinExistence type="predicted"/>
<dbReference type="InterPro" id="IPR052770">
    <property type="entry name" value="Cobalt_transport_CbiQ"/>
</dbReference>
<evidence type="ECO:0000256" key="5">
    <source>
        <dbReference type="ARBA" id="ARBA00023136"/>
    </source>
</evidence>
<evidence type="ECO:0000256" key="4">
    <source>
        <dbReference type="ARBA" id="ARBA00022989"/>
    </source>
</evidence>
<dbReference type="Pfam" id="PF02361">
    <property type="entry name" value="CbiQ"/>
    <property type="match status" value="1"/>
</dbReference>
<evidence type="ECO:0000256" key="2">
    <source>
        <dbReference type="ARBA" id="ARBA00022475"/>
    </source>
</evidence>
<sequence length="248" mass="26637">MHRLDAYAHASRLRHVHPLNKFAFVLAVILLCLILDRPAVSATALLWMIGLSILWGGARPGFVLRLLTAEGLFLALSVVAVAVQIGPANQGGGWAVTSTPTSLAQAGALLMRALACASAMNFLALTTPILELVNAARRLRAPAALLDVVLVMYRYVFLLLETLMRMQRAQESRNGYASPATTLRSAALLGGQLFAASWRSSQRMEMALQARGHEGGVLPMLTPTYTSSQAWLAVACLVLATLFGMARL</sequence>
<feature type="transmembrane region" description="Helical" evidence="6">
    <location>
        <begin position="106"/>
        <end position="130"/>
    </location>
</feature>
<evidence type="ECO:0000256" key="3">
    <source>
        <dbReference type="ARBA" id="ARBA00022692"/>
    </source>
</evidence>
<evidence type="ECO:0000313" key="7">
    <source>
        <dbReference type="EMBL" id="HDX30163.1"/>
    </source>
</evidence>
<dbReference type="PANTHER" id="PTHR43723:SF1">
    <property type="entry name" value="COBALT TRANSPORT PROTEIN CBIQ"/>
    <property type="match status" value="1"/>
</dbReference>
<feature type="transmembrane region" description="Helical" evidence="6">
    <location>
        <begin position="228"/>
        <end position="246"/>
    </location>
</feature>